<feature type="compositionally biased region" description="Polar residues" evidence="7">
    <location>
        <begin position="244"/>
        <end position="259"/>
    </location>
</feature>
<dbReference type="InterPro" id="IPR039739">
    <property type="entry name" value="MAG2/RNF10"/>
</dbReference>
<evidence type="ECO:0000256" key="6">
    <source>
        <dbReference type="PROSITE-ProRule" id="PRU00175"/>
    </source>
</evidence>
<feature type="compositionally biased region" description="Basic and acidic residues" evidence="7">
    <location>
        <begin position="662"/>
        <end position="674"/>
    </location>
</feature>
<dbReference type="GO" id="GO:0008270">
    <property type="term" value="F:zinc ion binding"/>
    <property type="evidence" value="ECO:0007669"/>
    <property type="project" value="UniProtKB-KW"/>
</dbReference>
<dbReference type="Gene3D" id="3.30.40.10">
    <property type="entry name" value="Zinc/RING finger domain, C3HC4 (zinc finger)"/>
    <property type="match status" value="1"/>
</dbReference>
<proteinExistence type="predicted"/>
<dbReference type="GO" id="GO:0045944">
    <property type="term" value="P:positive regulation of transcription by RNA polymerase II"/>
    <property type="evidence" value="ECO:0007669"/>
    <property type="project" value="TreeGrafter"/>
</dbReference>
<dbReference type="GO" id="GO:0005737">
    <property type="term" value="C:cytoplasm"/>
    <property type="evidence" value="ECO:0007669"/>
    <property type="project" value="UniProtKB-SubCell"/>
</dbReference>
<dbReference type="SMART" id="SM00184">
    <property type="entry name" value="RING"/>
    <property type="match status" value="1"/>
</dbReference>
<reference evidence="9" key="1">
    <citation type="submission" date="2016-03" db="EMBL/GenBank/DDBJ databases">
        <title>Mechanisms controlling the formation of the plant cell surface in tip-growing cells are functionally conserved among land plants.</title>
        <authorList>
            <person name="Honkanen S."/>
            <person name="Jones V.A."/>
            <person name="Morieri G."/>
            <person name="Champion C."/>
            <person name="Hetherington A.J."/>
            <person name="Kelly S."/>
            <person name="Saint-Marcoux D."/>
            <person name="Proust H."/>
            <person name="Prescott H."/>
            <person name="Dolan L."/>
        </authorList>
    </citation>
    <scope>NUCLEOTIDE SEQUENCE [LARGE SCALE GENOMIC DNA]</scope>
    <source>
        <tissue evidence="9">Whole gametophyte</tissue>
    </source>
</reference>
<organism evidence="9 10">
    <name type="scientific">Marchantia polymorpha subsp. ruderalis</name>
    <dbReference type="NCBI Taxonomy" id="1480154"/>
    <lineage>
        <taxon>Eukaryota</taxon>
        <taxon>Viridiplantae</taxon>
        <taxon>Streptophyta</taxon>
        <taxon>Embryophyta</taxon>
        <taxon>Marchantiophyta</taxon>
        <taxon>Marchantiopsida</taxon>
        <taxon>Marchantiidae</taxon>
        <taxon>Marchantiales</taxon>
        <taxon>Marchantiaceae</taxon>
        <taxon>Marchantia</taxon>
    </lineage>
</organism>
<dbReference type="PANTHER" id="PTHR12983">
    <property type="entry name" value="RING FINGER 10 FAMILY MEMBER"/>
    <property type="match status" value="1"/>
</dbReference>
<evidence type="ECO:0000256" key="1">
    <source>
        <dbReference type="ARBA" id="ARBA00004496"/>
    </source>
</evidence>
<evidence type="ECO:0000313" key="10">
    <source>
        <dbReference type="Proteomes" id="UP000077202"/>
    </source>
</evidence>
<dbReference type="Pfam" id="PF00097">
    <property type="entry name" value="zf-C3HC4"/>
    <property type="match status" value="1"/>
</dbReference>
<evidence type="ECO:0000256" key="4">
    <source>
        <dbReference type="ARBA" id="ARBA00022771"/>
    </source>
</evidence>
<feature type="compositionally biased region" description="Basic and acidic residues" evidence="7">
    <location>
        <begin position="92"/>
        <end position="109"/>
    </location>
</feature>
<dbReference type="PROSITE" id="PS50089">
    <property type="entry name" value="ZF_RING_2"/>
    <property type="match status" value="1"/>
</dbReference>
<feature type="compositionally biased region" description="Acidic residues" evidence="7">
    <location>
        <begin position="602"/>
        <end position="611"/>
    </location>
</feature>
<dbReference type="InterPro" id="IPR001841">
    <property type="entry name" value="Znf_RING"/>
</dbReference>
<feature type="region of interest" description="Disordered" evidence="7">
    <location>
        <begin position="243"/>
        <end position="268"/>
    </location>
</feature>
<gene>
    <name evidence="9" type="ORF">AXG93_2016s1280</name>
</gene>
<dbReference type="GO" id="GO:0000976">
    <property type="term" value="F:transcription cis-regulatory region binding"/>
    <property type="evidence" value="ECO:0007669"/>
    <property type="project" value="TreeGrafter"/>
</dbReference>
<keyword evidence="10" id="KW-1185">Reference proteome</keyword>
<comment type="caution">
    <text evidence="9">The sequence shown here is derived from an EMBL/GenBank/DDBJ whole genome shotgun (WGS) entry which is preliminary data.</text>
</comment>
<evidence type="ECO:0000256" key="3">
    <source>
        <dbReference type="ARBA" id="ARBA00022723"/>
    </source>
</evidence>
<keyword evidence="2" id="KW-0963">Cytoplasm</keyword>
<keyword evidence="4 6" id="KW-0863">Zinc-finger</keyword>
<dbReference type="InterPro" id="IPR018957">
    <property type="entry name" value="Znf_C3HC4_RING-type"/>
</dbReference>
<dbReference type="InterPro" id="IPR017907">
    <property type="entry name" value="Znf_RING_CS"/>
</dbReference>
<name>A0A176VWE2_MARPO</name>
<feature type="region of interest" description="Disordered" evidence="7">
    <location>
        <begin position="56"/>
        <end position="231"/>
    </location>
</feature>
<feature type="compositionally biased region" description="Low complexity" evidence="7">
    <location>
        <begin position="130"/>
        <end position="142"/>
    </location>
</feature>
<feature type="compositionally biased region" description="Acidic residues" evidence="7">
    <location>
        <begin position="644"/>
        <end position="654"/>
    </location>
</feature>
<dbReference type="PANTHER" id="PTHR12983:SF9">
    <property type="entry name" value="E3 UBIQUITIN-PROTEIN LIGASE RNF10"/>
    <property type="match status" value="1"/>
</dbReference>
<feature type="compositionally biased region" description="Low complexity" evidence="7">
    <location>
        <begin position="56"/>
        <end position="73"/>
    </location>
</feature>
<sequence length="954" mass="103769">MAVLTEQRAVLTCGGGQVWREFEAWKTEAAACSGGSGAGRAHGEELLKLFMSSAPASLPSSAASPEPFAQPPSVNHGVSDRLPSGLFQTLQLDRDRSDHVDHSRRDGQKRERHNRRNGQNSLNPLAQEFVPGGPSVPGRSPPDNYELQVRQDGGRRKGANNGSSWRSNGSQDGTHNLSVISRDEVRRSISAHSTAGTSMAGSNGPLSTAPKKGGGGRQNQRSSGATRGGYSDTVSSAIRIHAGQGSTSNALSNTGSTPPGNRKGQGFNANHLLNFQYDPIPRPPPRAPPVRRHRKIQPYNKELFLQANFRFLVSDLGDYMLNTSDPDKMLQWEDVAAVDVAAPVPVQCPICLDCPPLCPQITTCGHIFCFPCILRYLLMGDLDVRGDHWKKCPLCFAMICCKDLRTVLIDDLEPKSVGDSVKFTLLMRAKGSIIPFERTEVARGPLAHSKDGHCHLFSKFTLTSDAEPTTNRAVNELTTWAQRVQIEGGEDLDLLPYVFVAVDQLQQRKTAWTEHRTTQFLSSSPPVRQRIMAQAKVGVVKQTSQKSSTTERIGDVEGLKPLSRAGSQGKFEQDKVEDVVAQTEIAMAELKERAGWVYESAFSDDEDDDETTEKVKSKASEKIGTSAQRKEKMIAYSGDKASDVGEESPEDPDSECANTTDDGAKKDSDSKREIEERDSYTFYQSADGQTLILHPLNVKCLLHHYGSYEALPDSLEAEIVELETVTQTEATRKRYRYLSHLPLTAVFQLCEVDLSDCLPSISLSPFVEELRNRDMRRRRIIKQEMEQKELEERSAAAEVAARYAPPSPADFAAVLTALEVDEGFTSADFEDSLANSPVTSCSPPEYEDRRLFSRVAKLGFAAGYDAPVLKGRKSTASTSSSASPSTASARTSTGTGSAEAGSASGQGVTFANIIQAQAAKAAQEEMSNGGNRGGVKEGKKASKVLMSTAGGRRY</sequence>
<dbReference type="PROSITE" id="PS00518">
    <property type="entry name" value="ZF_RING_1"/>
    <property type="match status" value="1"/>
</dbReference>
<protein>
    <recommendedName>
        <fullName evidence="8">RING-type domain-containing protein</fullName>
    </recommendedName>
</protein>
<feature type="region of interest" description="Disordered" evidence="7">
    <location>
        <begin position="919"/>
        <end position="954"/>
    </location>
</feature>
<evidence type="ECO:0000256" key="5">
    <source>
        <dbReference type="ARBA" id="ARBA00022833"/>
    </source>
</evidence>
<evidence type="ECO:0000259" key="8">
    <source>
        <dbReference type="PROSITE" id="PS50089"/>
    </source>
</evidence>
<feature type="compositionally biased region" description="Polar residues" evidence="7">
    <location>
        <begin position="160"/>
        <end position="179"/>
    </location>
</feature>
<feature type="region of interest" description="Disordered" evidence="7">
    <location>
        <begin position="871"/>
        <end position="904"/>
    </location>
</feature>
<dbReference type="Proteomes" id="UP000077202">
    <property type="component" value="Unassembled WGS sequence"/>
</dbReference>
<dbReference type="SUPFAM" id="SSF57850">
    <property type="entry name" value="RING/U-box"/>
    <property type="match status" value="1"/>
</dbReference>
<comment type="subcellular location">
    <subcellularLocation>
        <location evidence="1">Cytoplasm</location>
    </subcellularLocation>
</comment>
<feature type="compositionally biased region" description="Low complexity" evidence="7">
    <location>
        <begin position="874"/>
        <end position="904"/>
    </location>
</feature>
<feature type="domain" description="RING-type" evidence="8">
    <location>
        <begin position="348"/>
        <end position="395"/>
    </location>
</feature>
<feature type="compositionally biased region" description="Basic and acidic residues" evidence="7">
    <location>
        <begin position="612"/>
        <end position="621"/>
    </location>
</feature>
<dbReference type="AlphaFoldDB" id="A0A176VWE2"/>
<evidence type="ECO:0000313" key="9">
    <source>
        <dbReference type="EMBL" id="OAE24723.1"/>
    </source>
</evidence>
<keyword evidence="3" id="KW-0479">Metal-binding</keyword>
<evidence type="ECO:0000256" key="2">
    <source>
        <dbReference type="ARBA" id="ARBA00022490"/>
    </source>
</evidence>
<dbReference type="CDD" id="cd16536">
    <property type="entry name" value="RING-HC_RNF10"/>
    <property type="match status" value="1"/>
</dbReference>
<dbReference type="InterPro" id="IPR013083">
    <property type="entry name" value="Znf_RING/FYVE/PHD"/>
</dbReference>
<feature type="region of interest" description="Disordered" evidence="7">
    <location>
        <begin position="602"/>
        <end position="674"/>
    </location>
</feature>
<evidence type="ECO:0000256" key="7">
    <source>
        <dbReference type="SAM" id="MobiDB-lite"/>
    </source>
</evidence>
<feature type="compositionally biased region" description="Polar residues" evidence="7">
    <location>
        <begin position="190"/>
        <end position="206"/>
    </location>
</feature>
<dbReference type="EMBL" id="LVLJ01002490">
    <property type="protein sequence ID" value="OAE24723.1"/>
    <property type="molecule type" value="Genomic_DNA"/>
</dbReference>
<keyword evidence="5" id="KW-0862">Zinc</keyword>
<accession>A0A176VWE2</accession>